<dbReference type="EMBL" id="JAPESX010000128">
    <property type="protein sequence ID" value="KAJ8123084.1"/>
    <property type="molecule type" value="Genomic_DNA"/>
</dbReference>
<keyword evidence="2" id="KW-1185">Reference proteome</keyword>
<protein>
    <submittedName>
        <fullName evidence="1">Uncharacterized protein</fullName>
    </submittedName>
</protein>
<gene>
    <name evidence="1" type="ORF">ONZ43_g878</name>
</gene>
<organism evidence="1 2">
    <name type="scientific">Nemania bipapillata</name>
    <dbReference type="NCBI Taxonomy" id="110536"/>
    <lineage>
        <taxon>Eukaryota</taxon>
        <taxon>Fungi</taxon>
        <taxon>Dikarya</taxon>
        <taxon>Ascomycota</taxon>
        <taxon>Pezizomycotina</taxon>
        <taxon>Sordariomycetes</taxon>
        <taxon>Xylariomycetidae</taxon>
        <taxon>Xylariales</taxon>
        <taxon>Xylariaceae</taxon>
        <taxon>Nemania</taxon>
    </lineage>
</organism>
<proteinExistence type="predicted"/>
<reference evidence="1" key="1">
    <citation type="submission" date="2022-11" db="EMBL/GenBank/DDBJ databases">
        <title>Genome Sequence of Nemania bipapillata.</title>
        <authorList>
            <person name="Buettner E."/>
        </authorList>
    </citation>
    <scope>NUCLEOTIDE SEQUENCE</scope>
    <source>
        <strain evidence="1">CP14</strain>
    </source>
</reference>
<dbReference type="Proteomes" id="UP001153334">
    <property type="component" value="Unassembled WGS sequence"/>
</dbReference>
<evidence type="ECO:0000313" key="2">
    <source>
        <dbReference type="Proteomes" id="UP001153334"/>
    </source>
</evidence>
<accession>A0ACC2J6V6</accession>
<evidence type="ECO:0000313" key="1">
    <source>
        <dbReference type="EMBL" id="KAJ8123084.1"/>
    </source>
</evidence>
<comment type="caution">
    <text evidence="1">The sequence shown here is derived from an EMBL/GenBank/DDBJ whole genome shotgun (WGS) entry which is preliminary data.</text>
</comment>
<sequence length="600" mass="66472">MSSHGNTTTVTKTISQTAAVVIESSQERWQHIPGAPASSGQKSTETALGSLGHYKTANQSNLDVDHFPVNDSSLRSKTWAIDETIISISPRHTKYGLSDDSSSTGSDDSITSQSSSNEEEPSADTAEDASKATITTSPSLTYFDHDQRISPTNSDGPRATHVTSIAEDPTVDNTAGETDELFISKVANLMEDNLDDEGSSSTIKNSSTIPVPISTGEPTVHPNDGDNKAINAKDGLSVEISSTSADDSRIAQASNPTEDSTEDSTAVNNTKDETPFPYTVGQVLELQTPEGGRLSATITKLYSMTMSPVLAVRLDGWNGPQEVVLKLYDRRFGDQRRTWMSDGPPVPHTTRAEEAWQKYIREDLVEPLIKEIIEEENDFSPSYIPFGDDSDDEEEEQDNRPEWEKLGEMEGTWYYAVRKGYTREVLAYKELQHLQGYCIPKLFSTVFFDMPSAQSDLPAVYFQVPGILIEKLDGFMLMDIVEKMPKESLSVWQKVVQDAADLAAEVNRLGVLHRDCFPRNVIVSPSGQGEVQLYLVDFARANFKRDRPKECSVLDNPCCRCWGCETVRQDDAQDIGANMLKVVRRATGHWMEIHYDQTRP</sequence>
<name>A0ACC2J6V6_9PEZI</name>